<feature type="domain" description="K+ potassium transporter integral membrane" evidence="2">
    <location>
        <begin position="2"/>
        <end position="194"/>
    </location>
</feature>
<feature type="transmembrane region" description="Helical" evidence="1">
    <location>
        <begin position="62"/>
        <end position="83"/>
    </location>
</feature>
<accession>A0A816RSW9</accession>
<comment type="caution">
    <text evidence="3">The sequence shown here is derived from an EMBL/GenBank/DDBJ whole genome shotgun (WGS) entry which is preliminary data.</text>
</comment>
<dbReference type="GO" id="GO:0016020">
    <property type="term" value="C:membrane"/>
    <property type="evidence" value="ECO:0007669"/>
    <property type="project" value="InterPro"/>
</dbReference>
<dbReference type="Proteomes" id="UP000676336">
    <property type="component" value="Unassembled WGS sequence"/>
</dbReference>
<sequence>MAGSLLLGDGALTPAVSVLSAIEGIAVEAPTLNNWIVPITIIILIALFLVQRWGTSKIGAAFGPVMCLWFASLFMIGIWRVTIKPSILKAFNPWEALHYLIIEKKQGFYQIGGVFLSVTGLEALYADLGHFGRWPIRCSWFFVVFPAVLLNYLGQGALLIIDPTLIDNPFYHAVPHWAHWPMAILATAATIIAS</sequence>
<dbReference type="InterPro" id="IPR003855">
    <property type="entry name" value="K+_transporter"/>
</dbReference>
<dbReference type="AlphaFoldDB" id="A0A816RSW9"/>
<evidence type="ECO:0000259" key="2">
    <source>
        <dbReference type="Pfam" id="PF02705"/>
    </source>
</evidence>
<proteinExistence type="predicted"/>
<dbReference type="EMBL" id="CAJNRE010009106">
    <property type="protein sequence ID" value="CAF2079491.1"/>
    <property type="molecule type" value="Genomic_DNA"/>
</dbReference>
<keyword evidence="1" id="KW-0812">Transmembrane</keyword>
<dbReference type="GO" id="GO:0015079">
    <property type="term" value="F:potassium ion transmembrane transporter activity"/>
    <property type="evidence" value="ECO:0007669"/>
    <property type="project" value="InterPro"/>
</dbReference>
<evidence type="ECO:0000313" key="4">
    <source>
        <dbReference type="EMBL" id="CAF3853946.1"/>
    </source>
</evidence>
<keyword evidence="1" id="KW-1133">Transmembrane helix</keyword>
<dbReference type="Pfam" id="PF02705">
    <property type="entry name" value="K_trans"/>
    <property type="match status" value="1"/>
</dbReference>
<evidence type="ECO:0000313" key="3">
    <source>
        <dbReference type="EMBL" id="CAF2079491.1"/>
    </source>
</evidence>
<dbReference type="InterPro" id="IPR053951">
    <property type="entry name" value="K_trans_N"/>
</dbReference>
<feature type="transmembrane region" description="Helical" evidence="1">
    <location>
        <begin position="107"/>
        <end position="128"/>
    </location>
</feature>
<organism evidence="3 5">
    <name type="scientific">Rotaria magnacalcarata</name>
    <dbReference type="NCBI Taxonomy" id="392030"/>
    <lineage>
        <taxon>Eukaryota</taxon>
        <taxon>Metazoa</taxon>
        <taxon>Spiralia</taxon>
        <taxon>Gnathifera</taxon>
        <taxon>Rotifera</taxon>
        <taxon>Eurotatoria</taxon>
        <taxon>Bdelloidea</taxon>
        <taxon>Philodinida</taxon>
        <taxon>Philodinidae</taxon>
        <taxon>Rotaria</taxon>
    </lineage>
</organism>
<keyword evidence="1" id="KW-0472">Membrane</keyword>
<gene>
    <name evidence="3" type="ORF">MBJ925_LOCUS18216</name>
    <name evidence="4" type="ORF">SMN809_LOCUS4176</name>
</gene>
<evidence type="ECO:0000256" key="1">
    <source>
        <dbReference type="SAM" id="Phobius"/>
    </source>
</evidence>
<dbReference type="PANTHER" id="PTHR30540:SF83">
    <property type="entry name" value="K+ POTASSIUM TRANSPORTER"/>
    <property type="match status" value="1"/>
</dbReference>
<reference evidence="3" key="1">
    <citation type="submission" date="2021-02" db="EMBL/GenBank/DDBJ databases">
        <authorList>
            <person name="Nowell W R."/>
        </authorList>
    </citation>
    <scope>NUCLEOTIDE SEQUENCE</scope>
</reference>
<protein>
    <recommendedName>
        <fullName evidence="2">K+ potassium transporter integral membrane domain-containing protein</fullName>
    </recommendedName>
</protein>
<dbReference type="Proteomes" id="UP000663824">
    <property type="component" value="Unassembled WGS sequence"/>
</dbReference>
<dbReference type="EMBL" id="CAJOBI010000937">
    <property type="protein sequence ID" value="CAF3853946.1"/>
    <property type="molecule type" value="Genomic_DNA"/>
</dbReference>
<dbReference type="PANTHER" id="PTHR30540">
    <property type="entry name" value="OSMOTIC STRESS POTASSIUM TRANSPORTER"/>
    <property type="match status" value="1"/>
</dbReference>
<evidence type="ECO:0000313" key="5">
    <source>
        <dbReference type="Proteomes" id="UP000663824"/>
    </source>
</evidence>
<feature type="transmembrane region" description="Helical" evidence="1">
    <location>
        <begin position="173"/>
        <end position="193"/>
    </location>
</feature>
<name>A0A816RSW9_9BILA</name>
<feature type="transmembrane region" description="Helical" evidence="1">
    <location>
        <begin position="140"/>
        <end position="161"/>
    </location>
</feature>
<feature type="transmembrane region" description="Helical" evidence="1">
    <location>
        <begin position="31"/>
        <end position="50"/>
    </location>
</feature>